<evidence type="ECO:0000313" key="2">
    <source>
        <dbReference type="Proteomes" id="UP001432322"/>
    </source>
</evidence>
<reference evidence="1" key="1">
    <citation type="submission" date="2023-10" db="EMBL/GenBank/DDBJ databases">
        <title>Genome assembly of Pristionchus species.</title>
        <authorList>
            <person name="Yoshida K."/>
            <person name="Sommer R.J."/>
        </authorList>
    </citation>
    <scope>NUCLEOTIDE SEQUENCE</scope>
    <source>
        <strain evidence="1">RS5133</strain>
    </source>
</reference>
<keyword evidence="2" id="KW-1185">Reference proteome</keyword>
<gene>
    <name evidence="1" type="ORF">PFISCL1PPCAC_12508</name>
</gene>
<proteinExistence type="predicted"/>
<evidence type="ECO:0008006" key="3">
    <source>
        <dbReference type="Google" id="ProtNLM"/>
    </source>
</evidence>
<organism evidence="1 2">
    <name type="scientific">Pristionchus fissidentatus</name>
    <dbReference type="NCBI Taxonomy" id="1538716"/>
    <lineage>
        <taxon>Eukaryota</taxon>
        <taxon>Metazoa</taxon>
        <taxon>Ecdysozoa</taxon>
        <taxon>Nematoda</taxon>
        <taxon>Chromadorea</taxon>
        <taxon>Rhabditida</taxon>
        <taxon>Rhabditina</taxon>
        <taxon>Diplogasteromorpha</taxon>
        <taxon>Diplogasteroidea</taxon>
        <taxon>Neodiplogasteridae</taxon>
        <taxon>Pristionchus</taxon>
    </lineage>
</organism>
<name>A0AAV5VNP2_9BILA</name>
<evidence type="ECO:0000313" key="1">
    <source>
        <dbReference type="EMBL" id="GMT21211.1"/>
    </source>
</evidence>
<comment type="caution">
    <text evidence="1">The sequence shown here is derived from an EMBL/GenBank/DDBJ whole genome shotgun (WGS) entry which is preliminary data.</text>
</comment>
<dbReference type="Proteomes" id="UP001432322">
    <property type="component" value="Unassembled WGS sequence"/>
</dbReference>
<dbReference type="AlphaFoldDB" id="A0AAV5VNP2"/>
<sequence length="226" mass="26285">MIDRESIDKRGGPCLRRLYPDTTVERQVIDVFFNMKTVSLDPVVLMQFQDYNAFRIFKLILCPFTGDIVNPETDMRLVRDEAIGGTLFQQRVLTSDIRCRYVSFGNHHYAVERSARTLFNALQKATHDADARCTLCIMIAYIYYYLSKLDEDAREEQWDKIGTRSIACLVEAIKCCNSADHRFIPQEMLKQFLQLPEDLSSSGRQWVGWGERKVPSFLRSNCKIYL</sequence>
<accession>A0AAV5VNP2</accession>
<feature type="non-terminal residue" evidence="1">
    <location>
        <position position="226"/>
    </location>
</feature>
<protein>
    <recommendedName>
        <fullName evidence="3">Cyclin N-terminal domain-containing protein</fullName>
    </recommendedName>
</protein>
<dbReference type="EMBL" id="BTSY01000003">
    <property type="protein sequence ID" value="GMT21211.1"/>
    <property type="molecule type" value="Genomic_DNA"/>
</dbReference>